<feature type="region of interest" description="Disordered" evidence="1">
    <location>
        <begin position="1"/>
        <end position="31"/>
    </location>
</feature>
<evidence type="ECO:0000313" key="2">
    <source>
        <dbReference type="EMBL" id="KAF7949676.1"/>
    </source>
</evidence>
<dbReference type="GeneID" id="62146774"/>
<comment type="caution">
    <text evidence="2">The sequence shown here is derived from an EMBL/GenBank/DDBJ whole genome shotgun (WGS) entry which is preliminary data.</text>
</comment>
<name>A0A9P5IWZ8_9HELO</name>
<dbReference type="RefSeq" id="XP_038735560.1">
    <property type="nucleotide sequence ID" value="XM_038873697.1"/>
</dbReference>
<sequence>MGWALDEGKGERGERGADSLWGGGCGGGGLCSMGKLGTNERMREWDRRHGIYLSIYLSIPSIHRLGGGLRVRAEEDDGGSERMWFWGHQGYSFNV</sequence>
<dbReference type="Proteomes" id="UP000710849">
    <property type="component" value="Unassembled WGS sequence"/>
</dbReference>
<protein>
    <submittedName>
        <fullName evidence="2">Uncharacterized protein</fullName>
    </submittedName>
</protein>
<gene>
    <name evidence="2" type="ORF">EAE97_003185</name>
</gene>
<evidence type="ECO:0000313" key="3">
    <source>
        <dbReference type="Proteomes" id="UP000710849"/>
    </source>
</evidence>
<feature type="compositionally biased region" description="Basic and acidic residues" evidence="1">
    <location>
        <begin position="1"/>
        <end position="17"/>
    </location>
</feature>
<accession>A0A9P5IWZ8</accession>
<reference evidence="2 3" key="1">
    <citation type="journal article" date="2020" name="Genome Biol. Evol.">
        <title>Comparative genomics of Sclerotiniaceae.</title>
        <authorList>
            <person name="Valero Jimenez C.A."/>
            <person name="Steentjes M."/>
            <person name="Scholten O.E."/>
            <person name="Van Kan J.A.L."/>
        </authorList>
    </citation>
    <scope>NUCLEOTIDE SEQUENCE [LARGE SCALE GENOMIC DNA]</scope>
    <source>
        <strain evidence="2 3">MUCL 94</strain>
    </source>
</reference>
<feature type="compositionally biased region" description="Gly residues" evidence="1">
    <location>
        <begin position="21"/>
        <end position="31"/>
    </location>
</feature>
<keyword evidence="3" id="KW-1185">Reference proteome</keyword>
<organism evidence="2 3">
    <name type="scientific">Botrytis byssoidea</name>
    <dbReference type="NCBI Taxonomy" id="139641"/>
    <lineage>
        <taxon>Eukaryota</taxon>
        <taxon>Fungi</taxon>
        <taxon>Dikarya</taxon>
        <taxon>Ascomycota</taxon>
        <taxon>Pezizomycotina</taxon>
        <taxon>Leotiomycetes</taxon>
        <taxon>Helotiales</taxon>
        <taxon>Sclerotiniaceae</taxon>
        <taxon>Botrytis</taxon>
    </lineage>
</organism>
<dbReference type="AlphaFoldDB" id="A0A9P5IWZ8"/>
<proteinExistence type="predicted"/>
<dbReference type="EMBL" id="RCSW01000005">
    <property type="protein sequence ID" value="KAF7949676.1"/>
    <property type="molecule type" value="Genomic_DNA"/>
</dbReference>
<evidence type="ECO:0000256" key="1">
    <source>
        <dbReference type="SAM" id="MobiDB-lite"/>
    </source>
</evidence>